<organism evidence="1 2">
    <name type="scientific">Acorus gramineus</name>
    <name type="common">Dwarf sweet flag</name>
    <dbReference type="NCBI Taxonomy" id="55184"/>
    <lineage>
        <taxon>Eukaryota</taxon>
        <taxon>Viridiplantae</taxon>
        <taxon>Streptophyta</taxon>
        <taxon>Embryophyta</taxon>
        <taxon>Tracheophyta</taxon>
        <taxon>Spermatophyta</taxon>
        <taxon>Magnoliopsida</taxon>
        <taxon>Liliopsida</taxon>
        <taxon>Acoraceae</taxon>
        <taxon>Acorus</taxon>
    </lineage>
</organism>
<comment type="caution">
    <text evidence="1">The sequence shown here is derived from an EMBL/GenBank/DDBJ whole genome shotgun (WGS) entry which is preliminary data.</text>
</comment>
<dbReference type="EMBL" id="JAUJYN010000008">
    <property type="protein sequence ID" value="KAK1265187.1"/>
    <property type="molecule type" value="Genomic_DNA"/>
</dbReference>
<evidence type="ECO:0000313" key="2">
    <source>
        <dbReference type="Proteomes" id="UP001179952"/>
    </source>
</evidence>
<name>A0AAV9AMA3_ACOGR</name>
<reference evidence="1" key="1">
    <citation type="journal article" date="2023" name="Nat. Commun.">
        <title>Diploid and tetraploid genomes of Acorus and the evolution of monocots.</title>
        <authorList>
            <person name="Ma L."/>
            <person name="Liu K.W."/>
            <person name="Li Z."/>
            <person name="Hsiao Y.Y."/>
            <person name="Qi Y."/>
            <person name="Fu T."/>
            <person name="Tang G.D."/>
            <person name="Zhang D."/>
            <person name="Sun W.H."/>
            <person name="Liu D.K."/>
            <person name="Li Y."/>
            <person name="Chen G.Z."/>
            <person name="Liu X.D."/>
            <person name="Liao X.Y."/>
            <person name="Jiang Y.T."/>
            <person name="Yu X."/>
            <person name="Hao Y."/>
            <person name="Huang J."/>
            <person name="Zhao X.W."/>
            <person name="Ke S."/>
            <person name="Chen Y.Y."/>
            <person name="Wu W.L."/>
            <person name="Hsu J.L."/>
            <person name="Lin Y.F."/>
            <person name="Huang M.D."/>
            <person name="Li C.Y."/>
            <person name="Huang L."/>
            <person name="Wang Z.W."/>
            <person name="Zhao X."/>
            <person name="Zhong W.Y."/>
            <person name="Peng D.H."/>
            <person name="Ahmad S."/>
            <person name="Lan S."/>
            <person name="Zhang J.S."/>
            <person name="Tsai W.C."/>
            <person name="Van de Peer Y."/>
            <person name="Liu Z.J."/>
        </authorList>
    </citation>
    <scope>NUCLEOTIDE SEQUENCE</scope>
    <source>
        <strain evidence="1">SCP</strain>
    </source>
</reference>
<protein>
    <recommendedName>
        <fullName evidence="3">DUF2180 family protein</fullName>
    </recommendedName>
</protein>
<evidence type="ECO:0008006" key="3">
    <source>
        <dbReference type="Google" id="ProtNLM"/>
    </source>
</evidence>
<keyword evidence="2" id="KW-1185">Reference proteome</keyword>
<dbReference type="Proteomes" id="UP001179952">
    <property type="component" value="Unassembled WGS sequence"/>
</dbReference>
<accession>A0AAV9AMA3</accession>
<gene>
    <name evidence="1" type="ORF">QJS04_geneDACA010559</name>
</gene>
<dbReference type="AlphaFoldDB" id="A0AAV9AMA3"/>
<proteinExistence type="predicted"/>
<sequence length="93" mass="10093">MTEKCICRGRSESAQPRIDCAACGGRACAAHSCWELCPVHVCPEDTASPEEEACFQEEDEKGEAQARCFRSGRIRGLASEKNGKRKGCDLLAS</sequence>
<evidence type="ECO:0000313" key="1">
    <source>
        <dbReference type="EMBL" id="KAK1265187.1"/>
    </source>
</evidence>
<reference evidence="1" key="2">
    <citation type="submission" date="2023-06" db="EMBL/GenBank/DDBJ databases">
        <authorList>
            <person name="Ma L."/>
            <person name="Liu K.-W."/>
            <person name="Li Z."/>
            <person name="Hsiao Y.-Y."/>
            <person name="Qi Y."/>
            <person name="Fu T."/>
            <person name="Tang G."/>
            <person name="Zhang D."/>
            <person name="Sun W.-H."/>
            <person name="Liu D.-K."/>
            <person name="Li Y."/>
            <person name="Chen G.-Z."/>
            <person name="Liu X.-D."/>
            <person name="Liao X.-Y."/>
            <person name="Jiang Y.-T."/>
            <person name="Yu X."/>
            <person name="Hao Y."/>
            <person name="Huang J."/>
            <person name="Zhao X.-W."/>
            <person name="Ke S."/>
            <person name="Chen Y.-Y."/>
            <person name="Wu W.-L."/>
            <person name="Hsu J.-L."/>
            <person name="Lin Y.-F."/>
            <person name="Huang M.-D."/>
            <person name="Li C.-Y."/>
            <person name="Huang L."/>
            <person name="Wang Z.-W."/>
            <person name="Zhao X."/>
            <person name="Zhong W.-Y."/>
            <person name="Peng D.-H."/>
            <person name="Ahmad S."/>
            <person name="Lan S."/>
            <person name="Zhang J.-S."/>
            <person name="Tsai W.-C."/>
            <person name="Van De Peer Y."/>
            <person name="Liu Z.-J."/>
        </authorList>
    </citation>
    <scope>NUCLEOTIDE SEQUENCE</scope>
    <source>
        <strain evidence="1">SCP</strain>
        <tissue evidence="1">Leaves</tissue>
    </source>
</reference>